<dbReference type="BioCyc" id="PCHR:PC21G19410-MONOMER"/>
<dbReference type="EMBL" id="AM920436">
    <property type="protein sequence ID" value="CAP96838.1"/>
    <property type="molecule type" value="Genomic_DNA"/>
</dbReference>
<dbReference type="OrthoDB" id="4504921at2759"/>
<sequence length="420" mass="47405">MNKAKPTRILFWSSVPSKANYELWPNEMRPIDILASYLDHIAEEMAPRRGGGGYYSSYGNDNPWSETIVLTLGSYLRKSLYIAEFAFHILSLIAFVAFLIWACTIRNRSLALKGAICALTSFICRSLASSQINLVVLEAMTIAETEVTMYYLIGLMLTDFFALAAMWFTLYVFWELIHRFLGLTRPSGKPHAAVTTIHYVFLGIVFLVSVAEWGVRVAYYVWSVNFNYELSWTLTQVSCAVYIIHWVLSTEILAWVFFLAIKAGNNAFASKVNPTAILPTENEPTNWPFQLPAMALFTAAISWCAVCATVAIIGIRYSLLPVYQYDRPVYLSTAISIVEFFLYVGTYTGILLCCAKWHSLGDERKYSAPQYQPQYPVAQFSPGQFSEGQYPPIQQQSYGVAPYTDHSAQPQAHPHHVSPR</sequence>
<protein>
    <submittedName>
        <fullName evidence="2">Pc21g19410 protein</fullName>
    </submittedName>
</protein>
<organism evidence="2 3">
    <name type="scientific">Penicillium rubens (strain ATCC 28089 / DSM 1075 / NRRL 1951 / Wisconsin 54-1255)</name>
    <name type="common">Penicillium chrysogenum</name>
    <dbReference type="NCBI Taxonomy" id="500485"/>
    <lineage>
        <taxon>Eukaryota</taxon>
        <taxon>Fungi</taxon>
        <taxon>Dikarya</taxon>
        <taxon>Ascomycota</taxon>
        <taxon>Pezizomycotina</taxon>
        <taxon>Eurotiomycetes</taxon>
        <taxon>Eurotiomycetidae</taxon>
        <taxon>Eurotiales</taxon>
        <taxon>Aspergillaceae</taxon>
        <taxon>Penicillium</taxon>
        <taxon>Penicillium chrysogenum species complex</taxon>
    </lineage>
</organism>
<keyword evidence="1" id="KW-1133">Transmembrane helix</keyword>
<feature type="transmembrane region" description="Helical" evidence="1">
    <location>
        <begin position="197"/>
        <end position="222"/>
    </location>
</feature>
<keyword evidence="1" id="KW-0472">Membrane</keyword>
<keyword evidence="1" id="KW-0812">Transmembrane</keyword>
<dbReference type="AlphaFoldDB" id="B6HJ53"/>
<reference evidence="2 3" key="1">
    <citation type="journal article" date="2008" name="Nat. Biotechnol.">
        <title>Genome sequencing and analysis of the filamentous fungus Penicillium chrysogenum.</title>
        <authorList>
            <person name="van den Berg M.A."/>
            <person name="Albang R."/>
            <person name="Albermann K."/>
            <person name="Badger J.H."/>
            <person name="Daran J.-M."/>
            <person name="Driessen A.J.M."/>
            <person name="Garcia-Estrada C."/>
            <person name="Fedorova N.D."/>
            <person name="Harris D.M."/>
            <person name="Heijne W.H.M."/>
            <person name="Joardar V.S."/>
            <person name="Kiel J.A.K.W."/>
            <person name="Kovalchuk A."/>
            <person name="Martin J.F."/>
            <person name="Nierman W.C."/>
            <person name="Nijland J.G."/>
            <person name="Pronk J.T."/>
            <person name="Roubos J.A."/>
            <person name="van der Klei I.J."/>
            <person name="van Peij N.N.M.E."/>
            <person name="Veenhuis M."/>
            <person name="von Doehren H."/>
            <person name="Wagner C."/>
            <person name="Wortman J.R."/>
            <person name="Bovenberg R.A.L."/>
        </authorList>
    </citation>
    <scope>NUCLEOTIDE SEQUENCE [LARGE SCALE GENOMIC DNA]</scope>
    <source>
        <strain evidence="3">ATCC 28089 / DSM 1075 / NRRL 1951 / Wisconsin 54-1255</strain>
    </source>
</reference>
<dbReference type="OMA" id="LLCCAKW"/>
<dbReference type="STRING" id="500485.B6HJ53"/>
<keyword evidence="3" id="KW-1185">Reference proteome</keyword>
<accession>B6HJ53</accession>
<dbReference type="HOGENOM" id="CLU_054081_0_0_1"/>
<feature type="transmembrane region" description="Helical" evidence="1">
    <location>
        <begin position="242"/>
        <end position="261"/>
    </location>
</feature>
<evidence type="ECO:0000313" key="2">
    <source>
        <dbReference type="EMBL" id="CAP96838.1"/>
    </source>
</evidence>
<gene>
    <name evidence="2" type="ORF">Pc21g19410</name>
    <name evidence="2" type="ORF">PCH_Pc21g19410</name>
</gene>
<feature type="transmembrane region" description="Helical" evidence="1">
    <location>
        <begin position="80"/>
        <end position="103"/>
    </location>
</feature>
<dbReference type="VEuPathDB" id="FungiDB:PCH_Pc21g19410"/>
<dbReference type="Proteomes" id="UP000000724">
    <property type="component" value="Contig Pc00c21"/>
</dbReference>
<name>B6HJ53_PENRW</name>
<evidence type="ECO:0000313" key="3">
    <source>
        <dbReference type="Proteomes" id="UP000000724"/>
    </source>
</evidence>
<proteinExistence type="predicted"/>
<feature type="transmembrane region" description="Helical" evidence="1">
    <location>
        <begin position="295"/>
        <end position="317"/>
    </location>
</feature>
<feature type="transmembrane region" description="Helical" evidence="1">
    <location>
        <begin position="329"/>
        <end position="355"/>
    </location>
</feature>
<dbReference type="eggNOG" id="ENOG502RNTM">
    <property type="taxonomic scope" value="Eukaryota"/>
</dbReference>
<evidence type="ECO:0000256" key="1">
    <source>
        <dbReference type="SAM" id="Phobius"/>
    </source>
</evidence>
<feature type="transmembrane region" description="Helical" evidence="1">
    <location>
        <begin position="148"/>
        <end position="176"/>
    </location>
</feature>